<dbReference type="InterPro" id="IPR020904">
    <property type="entry name" value="Sc_DH/Rdtase_CS"/>
</dbReference>
<proteinExistence type="inferred from homology"/>
<dbReference type="FunCoup" id="A0A1Y1YES7">
    <property type="interactions" value="49"/>
</dbReference>
<dbReference type="GO" id="GO:0050664">
    <property type="term" value="F:oxidoreductase activity, acting on NAD(P)H, oxygen as acceptor"/>
    <property type="evidence" value="ECO:0007669"/>
    <property type="project" value="TreeGrafter"/>
</dbReference>
<dbReference type="PRINTS" id="PR00081">
    <property type="entry name" value="GDHRDH"/>
</dbReference>
<keyword evidence="2" id="KW-0521">NADP</keyword>
<dbReference type="SUPFAM" id="SSF51735">
    <property type="entry name" value="NAD(P)-binding Rossmann-fold domains"/>
    <property type="match status" value="1"/>
</dbReference>
<sequence length="257" mass="28450">MSTPAPVIIITGASRGIGRAVALEALEQGAFVVGVARSEHLLATLKEETSQSEHFSYVVADLLLEKDVEKVVNYAVKKHTKINSIILNAGMIDPIKTLCDIEEVEWRRLFELNFFSVVSLVQKALPELRKSRGSCIMVSSGAAMIAFPGWGAYCCSKAALNMFTYGLAIEEPEVRCTAIHPGAVDTDFQKLVRETGSKHMSRNDFNGFISMKRNNILVRPDEVGFVLAKLGTDGVPRQHHGKFFSWDDAELECFRKN</sequence>
<accession>A0A1Y1YES7</accession>
<dbReference type="OrthoDB" id="153074at2759"/>
<evidence type="ECO:0000313" key="5">
    <source>
        <dbReference type="Proteomes" id="UP000193498"/>
    </source>
</evidence>
<dbReference type="GO" id="GO:0016616">
    <property type="term" value="F:oxidoreductase activity, acting on the CH-OH group of donors, NAD or NADP as acceptor"/>
    <property type="evidence" value="ECO:0007669"/>
    <property type="project" value="UniProtKB-ARBA"/>
</dbReference>
<dbReference type="Pfam" id="PF00106">
    <property type="entry name" value="adh_short"/>
    <property type="match status" value="1"/>
</dbReference>
<organism evidence="4 5">
    <name type="scientific">Basidiobolus meristosporus CBS 931.73</name>
    <dbReference type="NCBI Taxonomy" id="1314790"/>
    <lineage>
        <taxon>Eukaryota</taxon>
        <taxon>Fungi</taxon>
        <taxon>Fungi incertae sedis</taxon>
        <taxon>Zoopagomycota</taxon>
        <taxon>Entomophthoromycotina</taxon>
        <taxon>Basidiobolomycetes</taxon>
        <taxon>Basidiobolales</taxon>
        <taxon>Basidiobolaceae</taxon>
        <taxon>Basidiobolus</taxon>
    </lineage>
</organism>
<dbReference type="InterPro" id="IPR036291">
    <property type="entry name" value="NAD(P)-bd_dom_sf"/>
</dbReference>
<gene>
    <name evidence="4" type="ORF">K493DRAFT_281923</name>
</gene>
<evidence type="ECO:0000256" key="1">
    <source>
        <dbReference type="ARBA" id="ARBA00006484"/>
    </source>
</evidence>
<dbReference type="InParanoid" id="A0A1Y1YES7"/>
<name>A0A1Y1YES7_9FUNG</name>
<dbReference type="EMBL" id="MCFE01000153">
    <property type="protein sequence ID" value="ORX96489.1"/>
    <property type="molecule type" value="Genomic_DNA"/>
</dbReference>
<dbReference type="Gene3D" id="3.40.50.720">
    <property type="entry name" value="NAD(P)-binding Rossmann-like Domain"/>
    <property type="match status" value="1"/>
</dbReference>
<dbReference type="STRING" id="1314790.A0A1Y1YES7"/>
<reference evidence="4 5" key="1">
    <citation type="submission" date="2016-07" db="EMBL/GenBank/DDBJ databases">
        <title>Pervasive Adenine N6-methylation of Active Genes in Fungi.</title>
        <authorList>
            <consortium name="DOE Joint Genome Institute"/>
            <person name="Mondo S.J."/>
            <person name="Dannebaum R.O."/>
            <person name="Kuo R.C."/>
            <person name="Labutti K."/>
            <person name="Haridas S."/>
            <person name="Kuo A."/>
            <person name="Salamov A."/>
            <person name="Ahrendt S.R."/>
            <person name="Lipzen A."/>
            <person name="Sullivan W."/>
            <person name="Andreopoulos W.B."/>
            <person name="Clum A."/>
            <person name="Lindquist E."/>
            <person name="Daum C."/>
            <person name="Ramamoorthy G.K."/>
            <person name="Gryganskyi A."/>
            <person name="Culley D."/>
            <person name="Magnuson J.K."/>
            <person name="James T.Y."/>
            <person name="O'Malley M.A."/>
            <person name="Stajich J.E."/>
            <person name="Spatafora J.W."/>
            <person name="Visel A."/>
            <person name="Grigoriev I.V."/>
        </authorList>
    </citation>
    <scope>NUCLEOTIDE SEQUENCE [LARGE SCALE GENOMIC DNA]</scope>
    <source>
        <strain evidence="4 5">CBS 931.73</strain>
    </source>
</reference>
<evidence type="ECO:0000256" key="3">
    <source>
        <dbReference type="ARBA" id="ARBA00023002"/>
    </source>
</evidence>
<evidence type="ECO:0000256" key="2">
    <source>
        <dbReference type="ARBA" id="ARBA00022857"/>
    </source>
</evidence>
<dbReference type="PANTHER" id="PTHR43008">
    <property type="entry name" value="BENZIL REDUCTASE"/>
    <property type="match status" value="1"/>
</dbReference>
<keyword evidence="5" id="KW-1185">Reference proteome</keyword>
<keyword evidence="3" id="KW-0560">Oxidoreductase</keyword>
<dbReference type="InterPro" id="IPR002347">
    <property type="entry name" value="SDR_fam"/>
</dbReference>
<comment type="similarity">
    <text evidence="1">Belongs to the short-chain dehydrogenases/reductases (SDR) family.</text>
</comment>
<dbReference type="Proteomes" id="UP000193498">
    <property type="component" value="Unassembled WGS sequence"/>
</dbReference>
<protein>
    <submittedName>
        <fullName evidence="4">NAD(P)-binding protein</fullName>
    </submittedName>
</protein>
<evidence type="ECO:0000313" key="4">
    <source>
        <dbReference type="EMBL" id="ORX96489.1"/>
    </source>
</evidence>
<comment type="caution">
    <text evidence="4">The sequence shown here is derived from an EMBL/GenBank/DDBJ whole genome shotgun (WGS) entry which is preliminary data.</text>
</comment>
<dbReference type="PROSITE" id="PS00061">
    <property type="entry name" value="ADH_SHORT"/>
    <property type="match status" value="1"/>
</dbReference>
<dbReference type="PANTHER" id="PTHR43008:SF8">
    <property type="entry name" value="BENZIL REDUCTASE ((S)-BENZOIN FORMING) IRC24"/>
    <property type="match status" value="1"/>
</dbReference>
<dbReference type="AlphaFoldDB" id="A0A1Y1YES7"/>